<evidence type="ECO:0000256" key="1">
    <source>
        <dbReference type="ARBA" id="ARBA00022801"/>
    </source>
</evidence>
<evidence type="ECO:0000313" key="5">
    <source>
        <dbReference type="EMBL" id="KRN31866.1"/>
    </source>
</evidence>
<evidence type="ECO:0000313" key="6">
    <source>
        <dbReference type="Proteomes" id="UP000051645"/>
    </source>
</evidence>
<dbReference type="AlphaFoldDB" id="A0A0R2FU75"/>
<dbReference type="CDD" id="cd02651">
    <property type="entry name" value="nuc_hydro_IU_UC_XIUA"/>
    <property type="match status" value="1"/>
</dbReference>
<dbReference type="EMBL" id="JQAZ01000003">
    <property type="protein sequence ID" value="KRN31866.1"/>
    <property type="molecule type" value="Genomic_DNA"/>
</dbReference>
<dbReference type="PATRIC" id="fig|81857.3.peg.1373"/>
<dbReference type="NCBIfam" id="NF008036">
    <property type="entry name" value="PRK10768.1"/>
    <property type="match status" value="1"/>
</dbReference>
<gene>
    <name evidence="4" type="ORF">IV38_GL001364</name>
    <name evidence="5" type="ORF">IV40_GL001151</name>
</gene>
<evidence type="ECO:0000259" key="3">
    <source>
        <dbReference type="Pfam" id="PF01156"/>
    </source>
</evidence>
<dbReference type="Pfam" id="PF01156">
    <property type="entry name" value="IU_nuc_hydro"/>
    <property type="match status" value="1"/>
</dbReference>
<dbReference type="Gene3D" id="3.90.245.10">
    <property type="entry name" value="Ribonucleoside hydrolase-like"/>
    <property type="match status" value="1"/>
</dbReference>
<dbReference type="InterPro" id="IPR036452">
    <property type="entry name" value="Ribo_hydro-like"/>
</dbReference>
<dbReference type="STRING" id="81857.IV38_GL001364"/>
<keyword evidence="2" id="KW-0326">Glycosidase</keyword>
<reference evidence="6 7" key="1">
    <citation type="journal article" date="2015" name="Genome Announc.">
        <title>Expanding the biotechnology potential of lactobacilli through comparative genomics of 213 strains and associated genera.</title>
        <authorList>
            <person name="Sun Z."/>
            <person name="Harris H.M."/>
            <person name="McCann A."/>
            <person name="Guo C."/>
            <person name="Argimon S."/>
            <person name="Zhang W."/>
            <person name="Yang X."/>
            <person name="Jeffery I.B."/>
            <person name="Cooney J.C."/>
            <person name="Kagawa T.F."/>
            <person name="Liu W."/>
            <person name="Song Y."/>
            <person name="Salvetti E."/>
            <person name="Wrobel A."/>
            <person name="Rasinkangas P."/>
            <person name="Parkhill J."/>
            <person name="Rea M.C."/>
            <person name="O'Sullivan O."/>
            <person name="Ritari J."/>
            <person name="Douillard F.P."/>
            <person name="Paul Ross R."/>
            <person name="Yang R."/>
            <person name="Briner A.E."/>
            <person name="Felis G.E."/>
            <person name="de Vos W.M."/>
            <person name="Barrangou R."/>
            <person name="Klaenhammer T.R."/>
            <person name="Caufield P.W."/>
            <person name="Cui Y."/>
            <person name="Zhang H."/>
            <person name="O'Toole P.W."/>
        </authorList>
    </citation>
    <scope>NUCLEOTIDE SEQUENCE [LARGE SCALE GENOMIC DNA]</scope>
    <source>
        <strain evidence="4 7">ATCC BAA-66</strain>
        <strain evidence="5 6">DSM 13344</strain>
    </source>
</reference>
<evidence type="ECO:0000256" key="2">
    <source>
        <dbReference type="ARBA" id="ARBA00023295"/>
    </source>
</evidence>
<name>A0A0R2FU75_9LACO</name>
<accession>A0A0R2FU75</accession>
<keyword evidence="6" id="KW-1185">Reference proteome</keyword>
<dbReference type="GO" id="GO:0006152">
    <property type="term" value="P:purine nucleoside catabolic process"/>
    <property type="evidence" value="ECO:0007669"/>
    <property type="project" value="TreeGrafter"/>
</dbReference>
<feature type="domain" description="Inosine/uridine-preferring nucleoside hydrolase" evidence="3">
    <location>
        <begin position="4"/>
        <end position="291"/>
    </location>
</feature>
<sequence>MEPVLLDTDPGIDDAAAIAVAINDPHIDLQLITTVAGNVTVDKTTRNALNLVSFFKAGIPVAAGAEQPLIKPFEDAARIHGESGMGDYVFPKYDHKPIPQTAVEALYTTLKNSPVPMTLIPTGSYTNIALLLAEHPDVKPKIKRIIAMGGALHGGNMTSAAEFNVFTDPEAAEIMYQSGLPIVMVGLDVTMKALLTDETLAQLGQMGPAGVMLQKLFTHYYQGHEGGIPVHDVNTLAYLLHPEFYTTHPYWIDIQLNGPAVGATIADIRGAYHGEKTNANVCETIDAPAFNAWFLREVAQMQTNLEQH</sequence>
<organism evidence="4 7">
    <name type="scientific">Lactobacillus selangorensis</name>
    <dbReference type="NCBI Taxonomy" id="81857"/>
    <lineage>
        <taxon>Bacteria</taxon>
        <taxon>Bacillati</taxon>
        <taxon>Bacillota</taxon>
        <taxon>Bacilli</taxon>
        <taxon>Lactobacillales</taxon>
        <taxon>Lactobacillaceae</taxon>
        <taxon>Lactobacillus</taxon>
    </lineage>
</organism>
<dbReference type="GO" id="GO:0005829">
    <property type="term" value="C:cytosol"/>
    <property type="evidence" value="ECO:0007669"/>
    <property type="project" value="TreeGrafter"/>
</dbReference>
<proteinExistence type="predicted"/>
<dbReference type="PANTHER" id="PTHR12304">
    <property type="entry name" value="INOSINE-URIDINE PREFERRING NUCLEOSIDE HYDROLASE"/>
    <property type="match status" value="1"/>
</dbReference>
<dbReference type="InterPro" id="IPR001910">
    <property type="entry name" value="Inosine/uridine_hydrolase_dom"/>
</dbReference>
<evidence type="ECO:0000313" key="7">
    <source>
        <dbReference type="Proteomes" id="UP000051751"/>
    </source>
</evidence>
<dbReference type="EMBL" id="JQAT01000003">
    <property type="protein sequence ID" value="KRN28365.1"/>
    <property type="molecule type" value="Genomic_DNA"/>
</dbReference>
<protein>
    <submittedName>
        <fullName evidence="4">Purine nucleosidase</fullName>
    </submittedName>
</protein>
<dbReference type="SUPFAM" id="SSF53590">
    <property type="entry name" value="Nucleoside hydrolase"/>
    <property type="match status" value="1"/>
</dbReference>
<dbReference type="Proteomes" id="UP000051645">
    <property type="component" value="Unassembled WGS sequence"/>
</dbReference>
<dbReference type="Proteomes" id="UP000051751">
    <property type="component" value="Unassembled WGS sequence"/>
</dbReference>
<dbReference type="InterPro" id="IPR023186">
    <property type="entry name" value="IUNH"/>
</dbReference>
<dbReference type="PANTHER" id="PTHR12304:SF15">
    <property type="entry name" value="NON-SPECIFIC RIBONUCLEOSIDE HYDROLASE RIHC"/>
    <property type="match status" value="1"/>
</dbReference>
<comment type="caution">
    <text evidence="4">The sequence shown here is derived from an EMBL/GenBank/DDBJ whole genome shotgun (WGS) entry which is preliminary data.</text>
</comment>
<dbReference type="GO" id="GO:0008477">
    <property type="term" value="F:purine nucleosidase activity"/>
    <property type="evidence" value="ECO:0007669"/>
    <property type="project" value="TreeGrafter"/>
</dbReference>
<evidence type="ECO:0000313" key="4">
    <source>
        <dbReference type="EMBL" id="KRN28365.1"/>
    </source>
</evidence>
<keyword evidence="1" id="KW-0378">Hydrolase</keyword>